<gene>
    <name evidence="1" type="ORF">O181_075397</name>
</gene>
<dbReference type="EMBL" id="AVOT02040465">
    <property type="protein sequence ID" value="MBW0535682.1"/>
    <property type="molecule type" value="Genomic_DNA"/>
</dbReference>
<organism evidence="1 2">
    <name type="scientific">Austropuccinia psidii MF-1</name>
    <dbReference type="NCBI Taxonomy" id="1389203"/>
    <lineage>
        <taxon>Eukaryota</taxon>
        <taxon>Fungi</taxon>
        <taxon>Dikarya</taxon>
        <taxon>Basidiomycota</taxon>
        <taxon>Pucciniomycotina</taxon>
        <taxon>Pucciniomycetes</taxon>
        <taxon>Pucciniales</taxon>
        <taxon>Sphaerophragmiaceae</taxon>
        <taxon>Austropuccinia</taxon>
    </lineage>
</organism>
<evidence type="ECO:0000313" key="1">
    <source>
        <dbReference type="EMBL" id="MBW0535682.1"/>
    </source>
</evidence>
<name>A0A9Q3FEX3_9BASI</name>
<evidence type="ECO:0000313" key="2">
    <source>
        <dbReference type="Proteomes" id="UP000765509"/>
    </source>
</evidence>
<accession>A0A9Q3FEX3</accession>
<dbReference type="AlphaFoldDB" id="A0A9Q3FEX3"/>
<proteinExistence type="predicted"/>
<keyword evidence="2" id="KW-1185">Reference proteome</keyword>
<comment type="caution">
    <text evidence="1">The sequence shown here is derived from an EMBL/GenBank/DDBJ whole genome shotgun (WGS) entry which is preliminary data.</text>
</comment>
<sequence length="269" mass="30364">MQIKAEQVHLFSILVTWYGFLPRISNQLDPPRNLLKDGWVFSQSSRKSTLMPTTSSSHINVNPATQSSIFHSQNQSRHQQSQIGIKNILFESALKKRNGKSLKYWTQISREGNYGIWWNGKVSVKTQNDPLGNQPTNSRIVQNLSRIFILYILTSQDPILQELDLLWFLVCLHQYMANLDRFSFLCHLDPYGGKWPFGSIQSSWPQTSIMAPRVYPASLASLANSQSHQHPGQYLNSGLGGHLSFQGPLVPLTISRAFGPPPSIRGFGD</sequence>
<reference evidence="1" key="1">
    <citation type="submission" date="2021-03" db="EMBL/GenBank/DDBJ databases">
        <title>Draft genome sequence of rust myrtle Austropuccinia psidii MF-1, a brazilian biotype.</title>
        <authorList>
            <person name="Quecine M.C."/>
            <person name="Pachon D.M.R."/>
            <person name="Bonatelli M.L."/>
            <person name="Correr F.H."/>
            <person name="Franceschini L.M."/>
            <person name="Leite T.F."/>
            <person name="Margarido G.R.A."/>
            <person name="Almeida C.A."/>
            <person name="Ferrarezi J.A."/>
            <person name="Labate C.A."/>
        </authorList>
    </citation>
    <scope>NUCLEOTIDE SEQUENCE</scope>
    <source>
        <strain evidence="1">MF-1</strain>
    </source>
</reference>
<protein>
    <submittedName>
        <fullName evidence="1">Uncharacterized protein</fullName>
    </submittedName>
</protein>
<dbReference type="Proteomes" id="UP000765509">
    <property type="component" value="Unassembled WGS sequence"/>
</dbReference>